<dbReference type="RefSeq" id="WP_097013836.1">
    <property type="nucleotide sequence ID" value="NZ_LT907976.1"/>
</dbReference>
<dbReference type="AlphaFoldDB" id="A0A2C8FGN7"/>
<dbReference type="Proteomes" id="UP000219215">
    <property type="component" value="Plasmid paDPRO"/>
</dbReference>
<evidence type="ECO:0000313" key="2">
    <source>
        <dbReference type="EMBL" id="SOB62148.1"/>
    </source>
</evidence>
<feature type="compositionally biased region" description="Basic and acidic residues" evidence="1">
    <location>
        <begin position="43"/>
        <end position="52"/>
    </location>
</feature>
<keyword evidence="2" id="KW-0614">Plasmid</keyword>
<dbReference type="EMBL" id="LT907976">
    <property type="protein sequence ID" value="SOB62148.1"/>
    <property type="molecule type" value="Genomic_DNA"/>
</dbReference>
<geneLocation type="plasmid" evidence="3">
    <name>padpro</name>
</geneLocation>
<feature type="region of interest" description="Disordered" evidence="1">
    <location>
        <begin position="1"/>
        <end position="20"/>
    </location>
</feature>
<name>A0A2C8FGN7_9BACT</name>
<evidence type="ECO:0000313" key="3">
    <source>
        <dbReference type="Proteomes" id="UP000219215"/>
    </source>
</evidence>
<protein>
    <submittedName>
        <fullName evidence="2">Uncharacterized protein</fullName>
    </submittedName>
</protein>
<sequence length="119" mass="13726">MVKKKKETMPDMFGDDIDPIESALGRKEELEEKKSKKTVSKGISEKHSSSYSTRRKEEKIKVGYYISELRQERLEAAWLRARLDGLPVKSKSAMVEIALDIMFADLEKGEDSEIRKRFA</sequence>
<accession>A0A2C8FGN7</accession>
<feature type="compositionally biased region" description="Basic and acidic residues" evidence="1">
    <location>
        <begin position="25"/>
        <end position="34"/>
    </location>
</feature>
<proteinExistence type="predicted"/>
<organism evidence="2 3">
    <name type="scientific">Pseudodesulfovibrio profundus</name>
    <dbReference type="NCBI Taxonomy" id="57320"/>
    <lineage>
        <taxon>Bacteria</taxon>
        <taxon>Pseudomonadati</taxon>
        <taxon>Thermodesulfobacteriota</taxon>
        <taxon>Desulfovibrionia</taxon>
        <taxon>Desulfovibrionales</taxon>
        <taxon>Desulfovibrionaceae</taxon>
    </lineage>
</organism>
<gene>
    <name evidence="2" type="ORF">DPRO_PA0024</name>
</gene>
<dbReference type="KEGG" id="pprf:DPRO_PA0024"/>
<keyword evidence="3" id="KW-1185">Reference proteome</keyword>
<reference evidence="3" key="1">
    <citation type="submission" date="2017-09" db="EMBL/GenBank/DDBJ databases">
        <authorList>
            <person name="Regsiter A."/>
            <person name="William W."/>
        </authorList>
    </citation>
    <scope>NUCLEOTIDE SEQUENCE [LARGE SCALE GENOMIC DNA]</scope>
    <source>
        <strain evidence="3">500-1</strain>
        <plasmid evidence="3">padpro</plasmid>
    </source>
</reference>
<evidence type="ECO:0000256" key="1">
    <source>
        <dbReference type="SAM" id="MobiDB-lite"/>
    </source>
</evidence>
<feature type="region of interest" description="Disordered" evidence="1">
    <location>
        <begin position="25"/>
        <end position="52"/>
    </location>
</feature>